<name>A0A0D0GNP3_9SPHI</name>
<evidence type="ECO:0000256" key="2">
    <source>
        <dbReference type="ARBA" id="ARBA00022692"/>
    </source>
</evidence>
<keyword evidence="7" id="KW-1185">Reference proteome</keyword>
<feature type="transmembrane region" description="Helical" evidence="5">
    <location>
        <begin position="98"/>
        <end position="117"/>
    </location>
</feature>
<organism evidence="6 7">
    <name type="scientific">Pedobacter lusitanus</name>
    <dbReference type="NCBI Taxonomy" id="1503925"/>
    <lineage>
        <taxon>Bacteria</taxon>
        <taxon>Pseudomonadati</taxon>
        <taxon>Bacteroidota</taxon>
        <taxon>Sphingobacteriia</taxon>
        <taxon>Sphingobacteriales</taxon>
        <taxon>Sphingobacteriaceae</taxon>
        <taxon>Pedobacter</taxon>
    </lineage>
</organism>
<evidence type="ECO:0000256" key="4">
    <source>
        <dbReference type="ARBA" id="ARBA00023136"/>
    </source>
</evidence>
<protein>
    <submittedName>
        <fullName evidence="6">Contig6, whole genome shotgun sequence</fullName>
    </submittedName>
</protein>
<keyword evidence="2 5" id="KW-0812">Transmembrane</keyword>
<dbReference type="STRING" id="1503925.TH53_01700"/>
<evidence type="ECO:0000256" key="5">
    <source>
        <dbReference type="SAM" id="Phobius"/>
    </source>
</evidence>
<feature type="transmembrane region" description="Helical" evidence="5">
    <location>
        <begin position="74"/>
        <end position="92"/>
    </location>
</feature>
<sequence length="126" mass="14122">MKSKILFVLCLLTGLMFINAGLDKFLHYMPMPKEMPEKMVKAFKAFMEIGWLMPLVGTIEILGGLLLIFGKTRALGAIVIVPILTGILLANISMAPSGLPIVFILIAVILWVIIENWEKYLHLIRK</sequence>
<comment type="caution">
    <text evidence="6">The sequence shown here is derived from an EMBL/GenBank/DDBJ whole genome shotgun (WGS) entry which is preliminary data.</text>
</comment>
<comment type="subcellular location">
    <subcellularLocation>
        <location evidence="1">Membrane</location>
        <topology evidence="1">Multi-pass membrane protein</topology>
    </subcellularLocation>
</comment>
<dbReference type="Pfam" id="PF07681">
    <property type="entry name" value="DoxX"/>
    <property type="match status" value="1"/>
</dbReference>
<keyword evidence="4 5" id="KW-0472">Membrane</keyword>
<reference evidence="6 7" key="1">
    <citation type="submission" date="2015-01" db="EMBL/GenBank/DDBJ databases">
        <title>Draft genome sequence of Pedobacter sp. NL19 isolated from sludge of an effluent treatment pond in an abandoned uranium mine.</title>
        <authorList>
            <person name="Santos T."/>
            <person name="Caetano T."/>
            <person name="Covas C."/>
            <person name="Cruz A."/>
            <person name="Mendo S."/>
        </authorList>
    </citation>
    <scope>NUCLEOTIDE SEQUENCE [LARGE SCALE GENOMIC DNA]</scope>
    <source>
        <strain evidence="6 7">NL19</strain>
    </source>
</reference>
<keyword evidence="3 5" id="KW-1133">Transmembrane helix</keyword>
<dbReference type="InterPro" id="IPR032808">
    <property type="entry name" value="DoxX"/>
</dbReference>
<dbReference type="EMBL" id="JXRA01000006">
    <property type="protein sequence ID" value="KIO78822.1"/>
    <property type="molecule type" value="Genomic_DNA"/>
</dbReference>
<proteinExistence type="predicted"/>
<dbReference type="Proteomes" id="UP000032049">
    <property type="component" value="Unassembled WGS sequence"/>
</dbReference>
<evidence type="ECO:0000313" key="6">
    <source>
        <dbReference type="EMBL" id="KIO78822.1"/>
    </source>
</evidence>
<dbReference type="GO" id="GO:0016020">
    <property type="term" value="C:membrane"/>
    <property type="evidence" value="ECO:0007669"/>
    <property type="project" value="UniProtKB-SubCell"/>
</dbReference>
<evidence type="ECO:0000256" key="3">
    <source>
        <dbReference type="ARBA" id="ARBA00022989"/>
    </source>
</evidence>
<evidence type="ECO:0000313" key="7">
    <source>
        <dbReference type="Proteomes" id="UP000032049"/>
    </source>
</evidence>
<dbReference type="RefSeq" id="WP_041877746.1">
    <property type="nucleotide sequence ID" value="NZ_CP157278.1"/>
</dbReference>
<dbReference type="AlphaFoldDB" id="A0A0D0GNP3"/>
<dbReference type="OrthoDB" id="8161897at2"/>
<accession>A0A0D0GNP3</accession>
<evidence type="ECO:0000256" key="1">
    <source>
        <dbReference type="ARBA" id="ARBA00004141"/>
    </source>
</evidence>
<feature type="transmembrane region" description="Helical" evidence="5">
    <location>
        <begin position="49"/>
        <end position="69"/>
    </location>
</feature>
<gene>
    <name evidence="6" type="ORF">TH53_01700</name>
</gene>